<gene>
    <name evidence="3" type="ORF">NTEN_LOCUS24021</name>
</gene>
<feature type="region of interest" description="Disordered" evidence="1">
    <location>
        <begin position="288"/>
        <end position="317"/>
    </location>
</feature>
<dbReference type="Proteomes" id="UP000479000">
    <property type="component" value="Unassembled WGS sequence"/>
</dbReference>
<dbReference type="EMBL" id="CADCXU010035324">
    <property type="protein sequence ID" value="CAB0020442.1"/>
    <property type="molecule type" value="Genomic_DNA"/>
</dbReference>
<organism evidence="3 4">
    <name type="scientific">Nesidiocoris tenuis</name>
    <dbReference type="NCBI Taxonomy" id="355587"/>
    <lineage>
        <taxon>Eukaryota</taxon>
        <taxon>Metazoa</taxon>
        <taxon>Ecdysozoa</taxon>
        <taxon>Arthropoda</taxon>
        <taxon>Hexapoda</taxon>
        <taxon>Insecta</taxon>
        <taxon>Pterygota</taxon>
        <taxon>Neoptera</taxon>
        <taxon>Paraneoptera</taxon>
        <taxon>Hemiptera</taxon>
        <taxon>Heteroptera</taxon>
        <taxon>Panheteroptera</taxon>
        <taxon>Cimicomorpha</taxon>
        <taxon>Miridae</taxon>
        <taxon>Dicyphina</taxon>
        <taxon>Nesidiocoris</taxon>
    </lineage>
</organism>
<feature type="transmembrane region" description="Helical" evidence="2">
    <location>
        <begin position="242"/>
        <end position="262"/>
    </location>
</feature>
<proteinExistence type="predicted"/>
<evidence type="ECO:0000313" key="3">
    <source>
        <dbReference type="EMBL" id="CAB0020442.1"/>
    </source>
</evidence>
<protein>
    <submittedName>
        <fullName evidence="3">Uncharacterized protein</fullName>
    </submittedName>
</protein>
<evidence type="ECO:0000256" key="1">
    <source>
        <dbReference type="SAM" id="MobiDB-lite"/>
    </source>
</evidence>
<accession>A0A6H5HRU8</accession>
<keyword evidence="2" id="KW-0812">Transmembrane</keyword>
<evidence type="ECO:0000256" key="2">
    <source>
        <dbReference type="SAM" id="Phobius"/>
    </source>
</evidence>
<keyword evidence="2" id="KW-1133">Transmembrane helix</keyword>
<dbReference type="AlphaFoldDB" id="A0A6H5HRU8"/>
<name>A0A6H5HRU8_9HEMI</name>
<evidence type="ECO:0000313" key="4">
    <source>
        <dbReference type="Proteomes" id="UP000479000"/>
    </source>
</evidence>
<reference evidence="3 4" key="1">
    <citation type="submission" date="2020-02" db="EMBL/GenBank/DDBJ databases">
        <authorList>
            <person name="Ferguson B K."/>
        </authorList>
    </citation>
    <scope>NUCLEOTIDE SEQUENCE [LARGE SCALE GENOMIC DNA]</scope>
</reference>
<keyword evidence="4" id="KW-1185">Reference proteome</keyword>
<keyword evidence="2" id="KW-0472">Membrane</keyword>
<sequence length="317" mass="35987">MSLLVRTIILLGPHFNDSQYFQDVKNLRYRLLSLDSNSWMIHGVCIAMGEVSLDIVQWTRPFKAVETHYRQAEGGIRRILARFGHRTHCAESRVEMVVVVFQFASIPQRRNYGVDGRQFPVHLHSPRRQFGADGFLAAHVHFGHHRSGCAHLQHQGPVPRDPICPSFRRPDERPLRLCRLRVQQGADKETRAVEKEIGHFLARLLRTYVRGTAPVPNESGDGFAMTLALPCWSPFDADHSTFGFIVTFAFELGYIAAILIPVSAEYTRMASVHQREVRQYTNARCASTPGGGLPRYTRSGKSRVHPLRVSTPRNIQK</sequence>